<dbReference type="PANTHER" id="PTHR19965:SF82">
    <property type="entry name" value="THO COMPLEX SUBUNIT 4"/>
    <property type="match status" value="1"/>
</dbReference>
<evidence type="ECO:0000313" key="5">
    <source>
        <dbReference type="Proteomes" id="UP000669133"/>
    </source>
</evidence>
<proteinExistence type="predicted"/>
<dbReference type="PANTHER" id="PTHR19965">
    <property type="entry name" value="RNA AND EXPORT FACTOR BINDING PROTEIN"/>
    <property type="match status" value="1"/>
</dbReference>
<feature type="region of interest" description="Disordered" evidence="2">
    <location>
        <begin position="183"/>
        <end position="263"/>
    </location>
</feature>
<dbReference type="GO" id="GO:0005634">
    <property type="term" value="C:nucleus"/>
    <property type="evidence" value="ECO:0007669"/>
    <property type="project" value="TreeGrafter"/>
</dbReference>
<accession>A0A8H7ZJX7</accession>
<sequence length="263" mass="28824">MSNILEKSLDDIIGEKKPERKFTPTSRRGRGRGRGGGGGAGGPSSARFHRQHRSPPYSRRQPDVYIPRGSPAAEGPRVSSSIPPDVLQMANGRPTLRLKNIHPELNGDDLNKLFSTINDVDFIKFDERNDTIAYICFQRDCERSNLEAIEKYDGKKAMGKILIVENTISLADRITLAPRPVTRERREGGHGRERFIGGGGRERGRGGLRGRISTRGGKPGRGSAPKKSAEDLDKELSEYMGNTGETNGASEQEAVDADLDMIG</sequence>
<dbReference type="InterPro" id="IPR012677">
    <property type="entry name" value="Nucleotide-bd_a/b_plait_sf"/>
</dbReference>
<gene>
    <name evidence="4" type="ORF">I9W82_000335</name>
</gene>
<dbReference type="InterPro" id="IPR035979">
    <property type="entry name" value="RBD_domain_sf"/>
</dbReference>
<name>A0A8H7ZJX7_9ASCO</name>
<dbReference type="GeneID" id="93648964"/>
<dbReference type="OrthoDB" id="5382468at2759"/>
<dbReference type="SUPFAM" id="SSF54928">
    <property type="entry name" value="RNA-binding domain, RBD"/>
    <property type="match status" value="1"/>
</dbReference>
<keyword evidence="1" id="KW-0694">RNA-binding</keyword>
<organism evidence="4 5">
    <name type="scientific">Candida metapsilosis</name>
    <dbReference type="NCBI Taxonomy" id="273372"/>
    <lineage>
        <taxon>Eukaryota</taxon>
        <taxon>Fungi</taxon>
        <taxon>Dikarya</taxon>
        <taxon>Ascomycota</taxon>
        <taxon>Saccharomycotina</taxon>
        <taxon>Pichiomycetes</taxon>
        <taxon>Debaryomycetaceae</taxon>
        <taxon>Candida/Lodderomyces clade</taxon>
        <taxon>Candida</taxon>
    </lineage>
</organism>
<protein>
    <recommendedName>
        <fullName evidence="3">Chromatin target of PRMT1 protein C-terminal domain-containing protein</fullName>
    </recommendedName>
</protein>
<dbReference type="Gene3D" id="3.30.70.330">
    <property type="match status" value="1"/>
</dbReference>
<feature type="compositionally biased region" description="Basic and acidic residues" evidence="2">
    <location>
        <begin position="227"/>
        <end position="237"/>
    </location>
</feature>
<dbReference type="InterPro" id="IPR025715">
    <property type="entry name" value="FoP_C"/>
</dbReference>
<feature type="compositionally biased region" description="Basic and acidic residues" evidence="2">
    <location>
        <begin position="183"/>
        <end position="205"/>
    </location>
</feature>
<dbReference type="AlphaFoldDB" id="A0A8H7ZJX7"/>
<dbReference type="InterPro" id="IPR051229">
    <property type="entry name" value="ALYREF_mRNA_export"/>
</dbReference>
<evidence type="ECO:0000256" key="1">
    <source>
        <dbReference type="ARBA" id="ARBA00022884"/>
    </source>
</evidence>
<evidence type="ECO:0000259" key="3">
    <source>
        <dbReference type="SMART" id="SM01218"/>
    </source>
</evidence>
<dbReference type="Pfam" id="PF13865">
    <property type="entry name" value="FoP_duplication"/>
    <property type="match status" value="1"/>
</dbReference>
<keyword evidence="5" id="KW-1185">Reference proteome</keyword>
<dbReference type="GO" id="GO:0003729">
    <property type="term" value="F:mRNA binding"/>
    <property type="evidence" value="ECO:0007669"/>
    <property type="project" value="TreeGrafter"/>
</dbReference>
<dbReference type="EMBL" id="JAEOAQ010000001">
    <property type="protein sequence ID" value="KAG5421245.1"/>
    <property type="molecule type" value="Genomic_DNA"/>
</dbReference>
<dbReference type="Proteomes" id="UP000669133">
    <property type="component" value="Unassembled WGS sequence"/>
</dbReference>
<feature type="region of interest" description="Disordered" evidence="2">
    <location>
        <begin position="1"/>
        <end position="85"/>
    </location>
</feature>
<feature type="compositionally biased region" description="Acidic residues" evidence="2">
    <location>
        <begin position="253"/>
        <end position="263"/>
    </location>
</feature>
<evidence type="ECO:0000256" key="2">
    <source>
        <dbReference type="SAM" id="MobiDB-lite"/>
    </source>
</evidence>
<dbReference type="RefSeq" id="XP_067550361.1">
    <property type="nucleotide sequence ID" value="XM_067692305.1"/>
</dbReference>
<feature type="compositionally biased region" description="Basic and acidic residues" evidence="2">
    <location>
        <begin position="7"/>
        <end position="22"/>
    </location>
</feature>
<comment type="caution">
    <text evidence="4">The sequence shown here is derived from an EMBL/GenBank/DDBJ whole genome shotgun (WGS) entry which is preliminary data.</text>
</comment>
<reference evidence="4 5" key="1">
    <citation type="submission" date="2020-12" db="EMBL/GenBank/DDBJ databases">
        <title>Effect of drift, selection, and recombination on the evolution of hybrid genomes in Candida yeast pathogens.</title>
        <authorList>
            <person name="Mixao V."/>
            <person name="Ksiezopolska E."/>
            <person name="Saus E."/>
            <person name="Boekhout T."/>
            <person name="Gacser A."/>
            <person name="Gabaldon T."/>
        </authorList>
    </citation>
    <scope>NUCLEOTIDE SEQUENCE [LARGE SCALE GENOMIC DNA]</scope>
    <source>
        <strain evidence="4 5">BP57</strain>
    </source>
</reference>
<dbReference type="SMART" id="SM01218">
    <property type="entry name" value="FoP_duplication"/>
    <property type="match status" value="1"/>
</dbReference>
<feature type="domain" description="Chromatin target of PRMT1 protein C-terminal" evidence="3">
    <location>
        <begin position="178"/>
        <end position="260"/>
    </location>
</feature>
<evidence type="ECO:0000313" key="4">
    <source>
        <dbReference type="EMBL" id="KAG5421245.1"/>
    </source>
</evidence>